<keyword evidence="10" id="KW-1185">Reference proteome</keyword>
<dbReference type="Pfam" id="PF20684">
    <property type="entry name" value="Fung_rhodopsin"/>
    <property type="match status" value="1"/>
</dbReference>
<feature type="transmembrane region" description="Helical" evidence="7">
    <location>
        <begin position="92"/>
        <end position="115"/>
    </location>
</feature>
<feature type="transmembrane region" description="Helical" evidence="7">
    <location>
        <begin position="206"/>
        <end position="226"/>
    </location>
</feature>
<sequence length="382" mass="42088">MAGNNAGEGYNQRLTIGIVVTCLTFSILSFGLRLYARVLSAAKLWYDDYWMVGVMAVCISMSASDFIGLAYGSGRHEATLDTDTVTTFMKNLYVYMLLWSTGVFSVKIGILLFYWRVFPTRDFRIGVLGVAGLSTGIFLSNFFTFMLQCSPVKMFWLPKTPGKCIDQHTFYFASAIINVVGDVAVLSLPLPVVWRLHTSRSKKWSLSFLFLLGLFVCVASVFRIIAVNEIDPEDFTFSNVGGGLWSTVEVEIGFICANLPAIRPLVNKWLGRSEGSSGYPSHGTGSAYAGASSKRRNSRAGHMVLGSREGDNDLEMMTKDNASDETSLANRGQQPGVAPKDGKGFIHVRTDVEMTVVEQSEWDKKRGMDAYLDVASPTPTPR</sequence>
<accession>A0AA38RQG7</accession>
<feature type="transmembrane region" description="Helical" evidence="7">
    <location>
        <begin position="14"/>
        <end position="36"/>
    </location>
</feature>
<evidence type="ECO:0000313" key="9">
    <source>
        <dbReference type="EMBL" id="KAJ9144184.1"/>
    </source>
</evidence>
<reference evidence="9" key="1">
    <citation type="submission" date="2022-07" db="EMBL/GenBank/DDBJ databases">
        <title>Fungi with potential for degradation of polypropylene.</title>
        <authorList>
            <person name="Gostincar C."/>
        </authorList>
    </citation>
    <scope>NUCLEOTIDE SEQUENCE</scope>
    <source>
        <strain evidence="9">EXF-13308</strain>
    </source>
</reference>
<evidence type="ECO:0000256" key="6">
    <source>
        <dbReference type="SAM" id="MobiDB-lite"/>
    </source>
</evidence>
<feature type="transmembrane region" description="Helical" evidence="7">
    <location>
        <begin position="168"/>
        <end position="194"/>
    </location>
</feature>
<dbReference type="PANTHER" id="PTHR33048:SF47">
    <property type="entry name" value="INTEGRAL MEMBRANE PROTEIN-RELATED"/>
    <property type="match status" value="1"/>
</dbReference>
<feature type="compositionally biased region" description="Polar residues" evidence="6">
    <location>
        <begin position="324"/>
        <end position="333"/>
    </location>
</feature>
<dbReference type="EMBL" id="JANBVO010000017">
    <property type="protein sequence ID" value="KAJ9144184.1"/>
    <property type="molecule type" value="Genomic_DNA"/>
</dbReference>
<evidence type="ECO:0000256" key="1">
    <source>
        <dbReference type="ARBA" id="ARBA00004141"/>
    </source>
</evidence>
<protein>
    <submittedName>
        <fullName evidence="9">Integral membrane protein</fullName>
    </submittedName>
</protein>
<feature type="transmembrane region" description="Helical" evidence="7">
    <location>
        <begin position="127"/>
        <end position="148"/>
    </location>
</feature>
<dbReference type="Proteomes" id="UP001174694">
    <property type="component" value="Unassembled WGS sequence"/>
</dbReference>
<evidence type="ECO:0000259" key="8">
    <source>
        <dbReference type="Pfam" id="PF20684"/>
    </source>
</evidence>
<dbReference type="GO" id="GO:0016020">
    <property type="term" value="C:membrane"/>
    <property type="evidence" value="ECO:0007669"/>
    <property type="project" value="UniProtKB-SubCell"/>
</dbReference>
<keyword evidence="2 7" id="KW-0812">Transmembrane</keyword>
<comment type="subcellular location">
    <subcellularLocation>
        <location evidence="1">Membrane</location>
        <topology evidence="1">Multi-pass membrane protein</topology>
    </subcellularLocation>
</comment>
<keyword evidence="4 7" id="KW-0472">Membrane</keyword>
<evidence type="ECO:0000256" key="5">
    <source>
        <dbReference type="ARBA" id="ARBA00038359"/>
    </source>
</evidence>
<evidence type="ECO:0000256" key="4">
    <source>
        <dbReference type="ARBA" id="ARBA00023136"/>
    </source>
</evidence>
<evidence type="ECO:0000256" key="3">
    <source>
        <dbReference type="ARBA" id="ARBA00022989"/>
    </source>
</evidence>
<evidence type="ECO:0000313" key="10">
    <source>
        <dbReference type="Proteomes" id="UP001174694"/>
    </source>
</evidence>
<feature type="region of interest" description="Disordered" evidence="6">
    <location>
        <begin position="275"/>
        <end position="344"/>
    </location>
</feature>
<dbReference type="InterPro" id="IPR049326">
    <property type="entry name" value="Rhodopsin_dom_fungi"/>
</dbReference>
<proteinExistence type="inferred from homology"/>
<keyword evidence="3 7" id="KW-1133">Transmembrane helix</keyword>
<comment type="similarity">
    <text evidence="5">Belongs to the SAT4 family.</text>
</comment>
<organism evidence="9 10">
    <name type="scientific">Pleurostoma richardsiae</name>
    <dbReference type="NCBI Taxonomy" id="41990"/>
    <lineage>
        <taxon>Eukaryota</taxon>
        <taxon>Fungi</taxon>
        <taxon>Dikarya</taxon>
        <taxon>Ascomycota</taxon>
        <taxon>Pezizomycotina</taxon>
        <taxon>Sordariomycetes</taxon>
        <taxon>Sordariomycetidae</taxon>
        <taxon>Calosphaeriales</taxon>
        <taxon>Pleurostomataceae</taxon>
        <taxon>Pleurostoma</taxon>
    </lineage>
</organism>
<feature type="domain" description="Rhodopsin" evidence="8">
    <location>
        <begin position="32"/>
        <end position="267"/>
    </location>
</feature>
<dbReference type="InterPro" id="IPR052337">
    <property type="entry name" value="SAT4-like"/>
</dbReference>
<name>A0AA38RQG7_9PEZI</name>
<feature type="transmembrane region" description="Helical" evidence="7">
    <location>
        <begin position="48"/>
        <end position="72"/>
    </location>
</feature>
<evidence type="ECO:0000256" key="7">
    <source>
        <dbReference type="SAM" id="Phobius"/>
    </source>
</evidence>
<evidence type="ECO:0000256" key="2">
    <source>
        <dbReference type="ARBA" id="ARBA00022692"/>
    </source>
</evidence>
<dbReference type="PANTHER" id="PTHR33048">
    <property type="entry name" value="PTH11-LIKE INTEGRAL MEMBRANE PROTEIN (AFU_ORTHOLOGUE AFUA_5G11245)"/>
    <property type="match status" value="1"/>
</dbReference>
<dbReference type="AlphaFoldDB" id="A0AA38RQG7"/>
<gene>
    <name evidence="9" type="ORF">NKR23_g6118</name>
</gene>
<feature type="compositionally biased region" description="Basic and acidic residues" evidence="6">
    <location>
        <begin position="308"/>
        <end position="322"/>
    </location>
</feature>
<comment type="caution">
    <text evidence="9">The sequence shown here is derived from an EMBL/GenBank/DDBJ whole genome shotgun (WGS) entry which is preliminary data.</text>
</comment>